<dbReference type="WBParaSite" id="DME_0000381501-mRNA-1">
    <property type="protein sequence ID" value="DME_0000381501-mRNA-1"/>
    <property type="gene ID" value="DME_0000381501"/>
</dbReference>
<proteinExistence type="predicted"/>
<keyword evidence="4" id="KW-1185">Reference proteome</keyword>
<accession>A0A0N4U9N9</accession>
<reference evidence="2 4" key="2">
    <citation type="submission" date="2018-11" db="EMBL/GenBank/DDBJ databases">
        <authorList>
            <consortium name="Pathogen Informatics"/>
        </authorList>
    </citation>
    <scope>NUCLEOTIDE SEQUENCE [LARGE SCALE GENOMIC DNA]</scope>
</reference>
<keyword evidence="1" id="KW-1133">Transmembrane helix</keyword>
<evidence type="ECO:0000313" key="4">
    <source>
        <dbReference type="Proteomes" id="UP000274756"/>
    </source>
</evidence>
<name>A0A0N4U9N9_DRAME</name>
<dbReference type="EMBL" id="UYYG01001163">
    <property type="protein sequence ID" value="VDN57847.1"/>
    <property type="molecule type" value="Genomic_DNA"/>
</dbReference>
<organism evidence="3 5">
    <name type="scientific">Dracunculus medinensis</name>
    <name type="common">Guinea worm</name>
    <dbReference type="NCBI Taxonomy" id="318479"/>
    <lineage>
        <taxon>Eukaryota</taxon>
        <taxon>Metazoa</taxon>
        <taxon>Ecdysozoa</taxon>
        <taxon>Nematoda</taxon>
        <taxon>Chromadorea</taxon>
        <taxon>Rhabditida</taxon>
        <taxon>Spirurina</taxon>
        <taxon>Dracunculoidea</taxon>
        <taxon>Dracunculidae</taxon>
        <taxon>Dracunculus</taxon>
    </lineage>
</organism>
<gene>
    <name evidence="2" type="ORF">DME_LOCUS7820</name>
</gene>
<dbReference type="STRING" id="318479.A0A0N4U9N9"/>
<dbReference type="AlphaFoldDB" id="A0A0N4U9N9"/>
<evidence type="ECO:0000313" key="5">
    <source>
        <dbReference type="WBParaSite" id="DME_0000381501-mRNA-1"/>
    </source>
</evidence>
<dbReference type="Proteomes" id="UP000038040">
    <property type="component" value="Unplaced"/>
</dbReference>
<evidence type="ECO:0000313" key="3">
    <source>
        <dbReference type="Proteomes" id="UP000038040"/>
    </source>
</evidence>
<evidence type="ECO:0000313" key="2">
    <source>
        <dbReference type="EMBL" id="VDN57847.1"/>
    </source>
</evidence>
<protein>
    <submittedName>
        <fullName evidence="5">DNA helicase</fullName>
    </submittedName>
</protein>
<keyword evidence="1" id="KW-0812">Transmembrane</keyword>
<evidence type="ECO:0000256" key="1">
    <source>
        <dbReference type="SAM" id="Phobius"/>
    </source>
</evidence>
<dbReference type="Proteomes" id="UP000274756">
    <property type="component" value="Unassembled WGS sequence"/>
</dbReference>
<sequence>MKQWQVSKQLRDIAVITGGHLLYIDNLNPRKTSLKLIFIFFFASFRSMFVKWKELYLQPFLMFDQKTKAEMLVDYNEHIQVKEAIEHLKQHGSFLGLPSLGSRTGLAQSETLASNAGNLYLFLLLPDNMYKRTGRPKDIHLSLPRKESISTFIRNRLNSCASFYFGVNICKSKC</sequence>
<feature type="transmembrane region" description="Helical" evidence="1">
    <location>
        <begin position="32"/>
        <end position="49"/>
    </location>
</feature>
<reference evidence="5" key="1">
    <citation type="submission" date="2017-02" db="UniProtKB">
        <authorList>
            <consortium name="WormBaseParasite"/>
        </authorList>
    </citation>
    <scope>IDENTIFICATION</scope>
</reference>
<keyword evidence="1" id="KW-0472">Membrane</keyword>